<dbReference type="InterPro" id="IPR009246">
    <property type="entry name" value="EutC"/>
</dbReference>
<sequence>MKELTPLDRIEVPRPRPDAAYTARLAGGDASFRGLKRLLGAADVSKAGDRNAGLAAPSEAAREAARGLLGELTLEHLHDHPLTDERGEVDAVMRVNYDIDRGAFARIASLRLGELKDHLLGAPGPEVARIGGALTGVMAAALAKLCDVHELVYLARKISRPTRARTLLGAPGTLASRLQPNHPTDDLRGITLLLYWGLSLGAGDALLGVNPAAGTVETTAAILRHLDRIRRETGVPTQICCLSHLKVQLACLDQGAPVEILFQSLAGTEACNVAEFDVTVDLIDEGYRRMATRGPLAGVAEQFMYFETGQGSELTYGKHHGIDMTTAEALCYGLARRWDPFMLNNVTGFIGPETHLDDREMILANLQDHLLGKLLGVPMGMAPCYTLHANITLEGQQMATQLLTAAGASYYMDVCLNTDRMLAYFDTSGHDVQTLRELHGRAPGGEFLEWAVARGILARGADPGTVTRGPRFGDVRQFCPDEAELAELLAATPAAYGFATAGPRPADAVSRRSRRDQAVARAALESELREDVLAGVAAFRRVATTAASKDEHLGSADAGARLSAESAARLAPEDRQVQILVSDGLSAEAVHHNIPDLLPVLLDGLAARGVSVGQPLLARHGRVKLAEAVAERLDARLVVVLLGERPGAGELASRSLSAYLAYRLAPGPEQEAAAAFSGNPAIGFEYTVVSNIHAGGLPPAEAGGVLVEKVLDVLARRAAGNRLEVLVSEGWR</sequence>
<protein>
    <submittedName>
        <fullName evidence="1">Ethanolamine ammonia-lyase</fullName>
    </submittedName>
</protein>
<dbReference type="GO" id="GO:0008851">
    <property type="term" value="F:ethanolamine ammonia-lyase activity"/>
    <property type="evidence" value="ECO:0007669"/>
    <property type="project" value="InterPro"/>
</dbReference>
<accession>A0A2L0FAW4</accession>
<dbReference type="GO" id="GO:0046336">
    <property type="term" value="P:ethanolamine catabolic process"/>
    <property type="evidence" value="ECO:0007669"/>
    <property type="project" value="TreeGrafter"/>
</dbReference>
<reference evidence="1 2" key="1">
    <citation type="submission" date="2015-09" db="EMBL/GenBank/DDBJ databases">
        <title>Sorangium comparison.</title>
        <authorList>
            <person name="Zaburannyi N."/>
            <person name="Bunk B."/>
            <person name="Overmann J."/>
            <person name="Mueller R."/>
        </authorList>
    </citation>
    <scope>NUCLEOTIDE SEQUENCE [LARGE SCALE GENOMIC DNA]</scope>
    <source>
        <strain evidence="1 2">So ce26</strain>
    </source>
</reference>
<dbReference type="InterPro" id="IPR010628">
    <property type="entry name" value="EutB"/>
</dbReference>
<keyword evidence="1" id="KW-0456">Lyase</keyword>
<dbReference type="InterPro" id="IPR013785">
    <property type="entry name" value="Aldolase_TIM"/>
</dbReference>
<proteinExistence type="predicted"/>
<dbReference type="Gene3D" id="3.40.50.11240">
    <property type="entry name" value="Ethanolamine ammonia-lyase light chain (EutC)"/>
    <property type="match status" value="1"/>
</dbReference>
<gene>
    <name evidence="1" type="ORF">SOCE26_102890</name>
</gene>
<dbReference type="GO" id="GO:0005829">
    <property type="term" value="C:cytosol"/>
    <property type="evidence" value="ECO:0007669"/>
    <property type="project" value="TreeGrafter"/>
</dbReference>
<dbReference type="InterPro" id="IPR042251">
    <property type="entry name" value="EutC_C"/>
</dbReference>
<dbReference type="GO" id="GO:0009350">
    <property type="term" value="C:ethanolamine ammonia-lyase complex"/>
    <property type="evidence" value="ECO:0007669"/>
    <property type="project" value="TreeGrafter"/>
</dbReference>
<name>A0A2L0FAW4_SORCE</name>
<dbReference type="Gene3D" id="1.10.220.70">
    <property type="entry name" value="lyase"/>
    <property type="match status" value="1"/>
</dbReference>
<dbReference type="RefSeq" id="WP_199789522.1">
    <property type="nucleotide sequence ID" value="NZ_CP012673.1"/>
</dbReference>
<dbReference type="Gene3D" id="2.30.170.30">
    <property type="entry name" value="ethanolamine ammonia-lyase heavy chain domain like"/>
    <property type="match status" value="1"/>
</dbReference>
<dbReference type="Pfam" id="PF06751">
    <property type="entry name" value="EutB"/>
    <property type="match status" value="1"/>
</dbReference>
<dbReference type="Gene3D" id="3.20.20.70">
    <property type="entry name" value="Aldolase class I"/>
    <property type="match status" value="1"/>
</dbReference>
<dbReference type="Proteomes" id="UP000238348">
    <property type="component" value="Chromosome"/>
</dbReference>
<dbReference type="GO" id="GO:0006520">
    <property type="term" value="P:amino acid metabolic process"/>
    <property type="evidence" value="ECO:0007669"/>
    <property type="project" value="InterPro"/>
</dbReference>
<dbReference type="InterPro" id="IPR044939">
    <property type="entry name" value="EutB_dom_2_sf"/>
</dbReference>
<dbReference type="AlphaFoldDB" id="A0A2L0FAW4"/>
<dbReference type="InterPro" id="IPR044941">
    <property type="entry name" value="EutB_N_sf"/>
</dbReference>
<evidence type="ECO:0000313" key="2">
    <source>
        <dbReference type="Proteomes" id="UP000238348"/>
    </source>
</evidence>
<dbReference type="PANTHER" id="PTHR39329">
    <property type="entry name" value="ETHANOLAMINE AMMONIA-LYASE HEAVY CHAIN"/>
    <property type="match status" value="1"/>
</dbReference>
<dbReference type="Pfam" id="PF05985">
    <property type="entry name" value="EutC"/>
    <property type="match status" value="1"/>
</dbReference>
<organism evidence="1 2">
    <name type="scientific">Sorangium cellulosum</name>
    <name type="common">Polyangium cellulosum</name>
    <dbReference type="NCBI Taxonomy" id="56"/>
    <lineage>
        <taxon>Bacteria</taxon>
        <taxon>Pseudomonadati</taxon>
        <taxon>Myxococcota</taxon>
        <taxon>Polyangia</taxon>
        <taxon>Polyangiales</taxon>
        <taxon>Polyangiaceae</taxon>
        <taxon>Sorangium</taxon>
    </lineage>
</organism>
<dbReference type="PANTHER" id="PTHR39329:SF1">
    <property type="entry name" value="ETHANOLAMINE AMMONIA-LYASE LARGE SUBUNIT"/>
    <property type="match status" value="1"/>
</dbReference>
<evidence type="ECO:0000313" key="1">
    <source>
        <dbReference type="EMBL" id="AUX48748.1"/>
    </source>
</evidence>
<dbReference type="EMBL" id="CP012673">
    <property type="protein sequence ID" value="AUX48748.1"/>
    <property type="molecule type" value="Genomic_DNA"/>
</dbReference>